<dbReference type="GO" id="GO:0000287">
    <property type="term" value="F:magnesium ion binding"/>
    <property type="evidence" value="ECO:0007669"/>
    <property type="project" value="UniProtKB-UniRule"/>
</dbReference>
<dbReference type="SUPFAM" id="SSF55681">
    <property type="entry name" value="Class II aaRS and biotin synthetases"/>
    <property type="match status" value="1"/>
</dbReference>
<dbReference type="InterPro" id="IPR012340">
    <property type="entry name" value="NA-bd_OB-fold"/>
</dbReference>
<dbReference type="InterPro" id="IPR004365">
    <property type="entry name" value="NA-bd_OB_tRNA"/>
</dbReference>
<dbReference type="InterPro" id="IPR045864">
    <property type="entry name" value="aa-tRNA-synth_II/BPL/LPL"/>
</dbReference>
<comment type="catalytic activity">
    <reaction evidence="12 13 14">
        <text>tRNA(Lys) + L-lysine + ATP = L-lysyl-tRNA(Lys) + AMP + diphosphate</text>
        <dbReference type="Rhea" id="RHEA:20792"/>
        <dbReference type="Rhea" id="RHEA-COMP:9696"/>
        <dbReference type="Rhea" id="RHEA-COMP:9697"/>
        <dbReference type="ChEBI" id="CHEBI:30616"/>
        <dbReference type="ChEBI" id="CHEBI:32551"/>
        <dbReference type="ChEBI" id="CHEBI:33019"/>
        <dbReference type="ChEBI" id="CHEBI:78442"/>
        <dbReference type="ChEBI" id="CHEBI:78529"/>
        <dbReference type="ChEBI" id="CHEBI:456215"/>
        <dbReference type="EC" id="6.1.1.6"/>
    </reaction>
</comment>
<evidence type="ECO:0000256" key="5">
    <source>
        <dbReference type="ARBA" id="ARBA00022598"/>
    </source>
</evidence>
<sequence>MEELSELLLQRRRKVDALWEAGINPYPNDFRPQHTSADIKAAYGEIMEIEENPQTFVVAGRILARRSFGKAAFVQLQDRKGRVQLYLKKDTLGEALFAEFEAYDIGDIVGAVGTPFRTKTGELSLNVTEIRLLTKSLLPLPEKFHGLTDVETRYRQRYVDLIVSPEVREVFFKRSRIVSLIREYMTGKDFLEVETPMMQQIPGGATARPFITHHNALDMDLYLRIAPELYLKRLVVGGLDRVFEINRNFRNEGISVRHNPEFTMMEFYQAYATFEDLMDFTEDLLCHVTQELLGTLDFTYQGHEISFQRPWKRLTVKEAIVEYGDIDAKSLEDRDLAYAYSQKIGLELTEDIGYGKLITEIFEEVAETKLIQPTFITEYPTEVSPLSRKNDHDPQYVDRFEFFCAGREMANAFSELNDPRDQKERFLQQVAAKAKGDEEAHYMDEDYIRALEYGLPPTAGEGIGIDRLVMLLTDSPSIRDVILFPQLRKESK</sequence>
<evidence type="ECO:0000256" key="10">
    <source>
        <dbReference type="ARBA" id="ARBA00022917"/>
    </source>
</evidence>
<evidence type="ECO:0000256" key="7">
    <source>
        <dbReference type="ARBA" id="ARBA00022741"/>
    </source>
</evidence>
<proteinExistence type="inferred from homology"/>
<dbReference type="EMBL" id="JAEMHM010000011">
    <property type="protein sequence ID" value="MBJ6725966.1"/>
    <property type="molecule type" value="Genomic_DNA"/>
</dbReference>
<keyword evidence="17" id="KW-1185">Reference proteome</keyword>
<evidence type="ECO:0000256" key="1">
    <source>
        <dbReference type="ARBA" id="ARBA00004496"/>
    </source>
</evidence>
<evidence type="ECO:0000256" key="8">
    <source>
        <dbReference type="ARBA" id="ARBA00022840"/>
    </source>
</evidence>
<name>A0A8J7J8K2_9BACT</name>
<keyword evidence="10 13" id="KW-0648">Protein biosynthesis</keyword>
<dbReference type="RefSeq" id="WP_199384855.1">
    <property type="nucleotide sequence ID" value="NZ_JAEMHM010000011.1"/>
</dbReference>
<feature type="binding site" evidence="13">
    <location>
        <position position="408"/>
    </location>
    <ligand>
        <name>Mg(2+)</name>
        <dbReference type="ChEBI" id="CHEBI:18420"/>
        <label>2</label>
    </ligand>
</feature>
<dbReference type="InterPro" id="IPR006195">
    <property type="entry name" value="aa-tRNA-synth_II"/>
</dbReference>
<comment type="subcellular location">
    <subcellularLocation>
        <location evidence="1 13">Cytoplasm</location>
    </subcellularLocation>
</comment>
<evidence type="ECO:0000256" key="6">
    <source>
        <dbReference type="ARBA" id="ARBA00022723"/>
    </source>
</evidence>
<dbReference type="InterPro" id="IPR044136">
    <property type="entry name" value="Lys-tRNA-ligase_II_N"/>
</dbReference>
<evidence type="ECO:0000256" key="9">
    <source>
        <dbReference type="ARBA" id="ARBA00022842"/>
    </source>
</evidence>
<feature type="binding site" evidence="13">
    <location>
        <position position="401"/>
    </location>
    <ligand>
        <name>Mg(2+)</name>
        <dbReference type="ChEBI" id="CHEBI:18420"/>
        <label>1</label>
    </ligand>
</feature>
<evidence type="ECO:0000256" key="3">
    <source>
        <dbReference type="ARBA" id="ARBA00011738"/>
    </source>
</evidence>
<keyword evidence="4 13" id="KW-0963">Cytoplasm</keyword>
<dbReference type="PRINTS" id="PR00982">
    <property type="entry name" value="TRNASYNTHLYS"/>
</dbReference>
<keyword evidence="9 13" id="KW-0460">Magnesium</keyword>
<dbReference type="InterPro" id="IPR018149">
    <property type="entry name" value="Lys-tRNA-synth_II_C"/>
</dbReference>
<dbReference type="PROSITE" id="PS50862">
    <property type="entry name" value="AA_TRNA_LIGASE_II"/>
    <property type="match status" value="1"/>
</dbReference>
<evidence type="ECO:0000256" key="13">
    <source>
        <dbReference type="HAMAP-Rule" id="MF_00252"/>
    </source>
</evidence>
<dbReference type="NCBIfam" id="TIGR00499">
    <property type="entry name" value="lysS_bact"/>
    <property type="match status" value="1"/>
</dbReference>
<dbReference type="AlphaFoldDB" id="A0A8J7J8K2"/>
<accession>A0A8J7J8K2</accession>
<dbReference type="InterPro" id="IPR034762">
    <property type="entry name" value="Lys-tRNA-ligase_II_bac/euk"/>
</dbReference>
<evidence type="ECO:0000313" key="17">
    <source>
        <dbReference type="Proteomes" id="UP000636888"/>
    </source>
</evidence>
<evidence type="ECO:0000256" key="12">
    <source>
        <dbReference type="ARBA" id="ARBA00048573"/>
    </source>
</evidence>
<dbReference type="GO" id="GO:0006430">
    <property type="term" value="P:lysyl-tRNA aminoacylation"/>
    <property type="evidence" value="ECO:0007669"/>
    <property type="project" value="UniProtKB-UniRule"/>
</dbReference>
<gene>
    <name evidence="13 16" type="primary">lysS</name>
    <name evidence="16" type="ORF">JFN93_14710</name>
</gene>
<comment type="similarity">
    <text evidence="2 13">Belongs to the class-II aminoacyl-tRNA synthetase family.</text>
</comment>
<dbReference type="Pfam" id="PF00152">
    <property type="entry name" value="tRNA-synt_2"/>
    <property type="match status" value="1"/>
</dbReference>
<evidence type="ECO:0000313" key="16">
    <source>
        <dbReference type="EMBL" id="MBJ6725966.1"/>
    </source>
</evidence>
<dbReference type="Pfam" id="PF01336">
    <property type="entry name" value="tRNA_anti-codon"/>
    <property type="match status" value="1"/>
</dbReference>
<evidence type="ECO:0000256" key="14">
    <source>
        <dbReference type="RuleBase" id="RU000336"/>
    </source>
</evidence>
<dbReference type="NCBIfam" id="NF001756">
    <property type="entry name" value="PRK00484.1"/>
    <property type="match status" value="1"/>
</dbReference>
<keyword evidence="6 13" id="KW-0479">Metal-binding</keyword>
<dbReference type="GO" id="GO:0000049">
    <property type="term" value="F:tRNA binding"/>
    <property type="evidence" value="ECO:0007669"/>
    <property type="project" value="TreeGrafter"/>
</dbReference>
<dbReference type="Proteomes" id="UP000636888">
    <property type="component" value="Unassembled WGS sequence"/>
</dbReference>
<keyword evidence="5 13" id="KW-0436">Ligase</keyword>
<dbReference type="GO" id="GO:0004824">
    <property type="term" value="F:lysine-tRNA ligase activity"/>
    <property type="evidence" value="ECO:0007669"/>
    <property type="project" value="UniProtKB-UniRule"/>
</dbReference>
<keyword evidence="7 13" id="KW-0547">Nucleotide-binding</keyword>
<feature type="domain" description="Aminoacyl-transfer RNA synthetases class-II family profile" evidence="15">
    <location>
        <begin position="174"/>
        <end position="485"/>
    </location>
</feature>
<dbReference type="InterPro" id="IPR004364">
    <property type="entry name" value="Aa-tRNA-synt_II"/>
</dbReference>
<dbReference type="FunFam" id="2.40.50.140:FF:000024">
    <property type="entry name" value="Lysine--tRNA ligase"/>
    <property type="match status" value="1"/>
</dbReference>
<comment type="subunit">
    <text evidence="3 13">Homodimer.</text>
</comment>
<dbReference type="GO" id="GO:0005829">
    <property type="term" value="C:cytosol"/>
    <property type="evidence" value="ECO:0007669"/>
    <property type="project" value="TreeGrafter"/>
</dbReference>
<comment type="caution">
    <text evidence="16">The sequence shown here is derived from an EMBL/GenBank/DDBJ whole genome shotgun (WGS) entry which is preliminary data.</text>
</comment>
<dbReference type="Gene3D" id="3.30.930.10">
    <property type="entry name" value="Bira Bifunctional Protein, Domain 2"/>
    <property type="match status" value="1"/>
</dbReference>
<evidence type="ECO:0000256" key="4">
    <source>
        <dbReference type="ARBA" id="ARBA00022490"/>
    </source>
</evidence>
<keyword evidence="11 13" id="KW-0030">Aminoacyl-tRNA synthetase</keyword>
<dbReference type="EC" id="6.1.1.6" evidence="13"/>
<dbReference type="PANTHER" id="PTHR42918">
    <property type="entry name" value="LYSYL-TRNA SYNTHETASE"/>
    <property type="match status" value="1"/>
</dbReference>
<dbReference type="CDD" id="cd04322">
    <property type="entry name" value="LysRS_N"/>
    <property type="match status" value="1"/>
</dbReference>
<protein>
    <recommendedName>
        <fullName evidence="13">Lysine--tRNA ligase</fullName>
        <ecNumber evidence="13">6.1.1.6</ecNumber>
    </recommendedName>
    <alternativeName>
        <fullName evidence="13">Lysyl-tRNA synthetase</fullName>
        <shortName evidence="13">LysRS</shortName>
    </alternativeName>
</protein>
<dbReference type="HAMAP" id="MF_00252">
    <property type="entry name" value="Lys_tRNA_synth_class2"/>
    <property type="match status" value="1"/>
</dbReference>
<dbReference type="InterPro" id="IPR002313">
    <property type="entry name" value="Lys-tRNA-ligase_II"/>
</dbReference>
<dbReference type="Gene3D" id="2.40.50.140">
    <property type="entry name" value="Nucleic acid-binding proteins"/>
    <property type="match status" value="1"/>
</dbReference>
<dbReference type="GO" id="GO:0005524">
    <property type="term" value="F:ATP binding"/>
    <property type="evidence" value="ECO:0007669"/>
    <property type="project" value="UniProtKB-UniRule"/>
</dbReference>
<dbReference type="PANTHER" id="PTHR42918:SF15">
    <property type="entry name" value="LYSINE--TRNA LIGASE, CHLOROPLASTIC_MITOCHONDRIAL"/>
    <property type="match status" value="1"/>
</dbReference>
<dbReference type="SUPFAM" id="SSF50249">
    <property type="entry name" value="Nucleic acid-binding proteins"/>
    <property type="match status" value="1"/>
</dbReference>
<keyword evidence="8 13" id="KW-0067">ATP-binding</keyword>
<feature type="binding site" evidence="13">
    <location>
        <position position="408"/>
    </location>
    <ligand>
        <name>Mg(2+)</name>
        <dbReference type="ChEBI" id="CHEBI:18420"/>
        <label>1</label>
    </ligand>
</feature>
<reference evidence="16" key="1">
    <citation type="submission" date="2020-12" db="EMBL/GenBank/DDBJ databases">
        <title>Geomonas sp. Red875, isolated from river sediment.</title>
        <authorList>
            <person name="Xu Z."/>
            <person name="Zhang Z."/>
            <person name="Masuda Y."/>
            <person name="Itoh H."/>
            <person name="Senoo K."/>
        </authorList>
    </citation>
    <scope>NUCLEOTIDE SEQUENCE</scope>
    <source>
        <strain evidence="16">Red875</strain>
    </source>
</reference>
<comment type="cofactor">
    <cofactor evidence="13 14">
        <name>Mg(2+)</name>
        <dbReference type="ChEBI" id="CHEBI:18420"/>
    </cofactor>
    <text evidence="13 14">Binds 3 Mg(2+) ions per subunit.</text>
</comment>
<dbReference type="CDD" id="cd00775">
    <property type="entry name" value="LysRS_core"/>
    <property type="match status" value="1"/>
</dbReference>
<organism evidence="16 17">
    <name type="scientific">Geomesophilobacter sediminis</name>
    <dbReference type="NCBI Taxonomy" id="2798584"/>
    <lineage>
        <taxon>Bacteria</taxon>
        <taxon>Pseudomonadati</taxon>
        <taxon>Thermodesulfobacteriota</taxon>
        <taxon>Desulfuromonadia</taxon>
        <taxon>Geobacterales</taxon>
        <taxon>Geobacteraceae</taxon>
        <taxon>Geomesophilobacter</taxon>
    </lineage>
</organism>
<evidence type="ECO:0000256" key="2">
    <source>
        <dbReference type="ARBA" id="ARBA00008226"/>
    </source>
</evidence>
<dbReference type="FunFam" id="3.30.930.10:FF:000001">
    <property type="entry name" value="Lysine--tRNA ligase"/>
    <property type="match status" value="1"/>
</dbReference>
<evidence type="ECO:0000259" key="15">
    <source>
        <dbReference type="PROSITE" id="PS50862"/>
    </source>
</evidence>
<dbReference type="PIRSF" id="PIRSF039101">
    <property type="entry name" value="LysRS2"/>
    <property type="match status" value="1"/>
</dbReference>
<evidence type="ECO:0000256" key="11">
    <source>
        <dbReference type="ARBA" id="ARBA00023146"/>
    </source>
</evidence>
<dbReference type="GO" id="GO:0042803">
    <property type="term" value="F:protein homodimerization activity"/>
    <property type="evidence" value="ECO:0007669"/>
    <property type="project" value="UniProtKB-ARBA"/>
</dbReference>